<keyword evidence="2" id="KW-1185">Reference proteome</keyword>
<sequence length="157" mass="17871">MRAWADARHPRHTLSGFHLLPGWPPSPLGPIAGCLPLLLPQRARRTQSQCLIRSPAHTLSRAHLARDNLHNATRRMCAAHRHTKLLFDRQTGTQPTRIPALRLATRCRTRKLNSLVFCVLRALHMRLSSNSPICRRLHAARCRRPPRPRPRPLTGLS</sequence>
<proteinExistence type="predicted"/>
<protein>
    <submittedName>
        <fullName evidence="1">Uncharacterized protein</fullName>
    </submittedName>
</protein>
<evidence type="ECO:0000313" key="1">
    <source>
        <dbReference type="EMBL" id="RPD65785.1"/>
    </source>
</evidence>
<gene>
    <name evidence="1" type="ORF">L227DRAFT_120420</name>
</gene>
<dbReference type="Proteomes" id="UP000313359">
    <property type="component" value="Unassembled WGS sequence"/>
</dbReference>
<name>A0A5C2SPL8_9APHY</name>
<accession>A0A5C2SPL8</accession>
<dbReference type="AlphaFoldDB" id="A0A5C2SPL8"/>
<dbReference type="EMBL" id="ML122251">
    <property type="protein sequence ID" value="RPD65785.1"/>
    <property type="molecule type" value="Genomic_DNA"/>
</dbReference>
<reference evidence="1" key="1">
    <citation type="journal article" date="2018" name="Genome Biol. Evol.">
        <title>Genomics and development of Lentinus tigrinus, a white-rot wood-decaying mushroom with dimorphic fruiting bodies.</title>
        <authorList>
            <person name="Wu B."/>
            <person name="Xu Z."/>
            <person name="Knudson A."/>
            <person name="Carlson A."/>
            <person name="Chen N."/>
            <person name="Kovaka S."/>
            <person name="LaButti K."/>
            <person name="Lipzen A."/>
            <person name="Pennachio C."/>
            <person name="Riley R."/>
            <person name="Schakwitz W."/>
            <person name="Umezawa K."/>
            <person name="Ohm R.A."/>
            <person name="Grigoriev I.V."/>
            <person name="Nagy L.G."/>
            <person name="Gibbons J."/>
            <person name="Hibbett D."/>
        </authorList>
    </citation>
    <scope>NUCLEOTIDE SEQUENCE [LARGE SCALE GENOMIC DNA]</scope>
    <source>
        <strain evidence="1">ALCF2SS1-6</strain>
    </source>
</reference>
<organism evidence="1 2">
    <name type="scientific">Lentinus tigrinus ALCF2SS1-6</name>
    <dbReference type="NCBI Taxonomy" id="1328759"/>
    <lineage>
        <taxon>Eukaryota</taxon>
        <taxon>Fungi</taxon>
        <taxon>Dikarya</taxon>
        <taxon>Basidiomycota</taxon>
        <taxon>Agaricomycotina</taxon>
        <taxon>Agaricomycetes</taxon>
        <taxon>Polyporales</taxon>
        <taxon>Polyporaceae</taxon>
        <taxon>Lentinus</taxon>
    </lineage>
</organism>
<evidence type="ECO:0000313" key="2">
    <source>
        <dbReference type="Proteomes" id="UP000313359"/>
    </source>
</evidence>